<keyword evidence="3" id="KW-1185">Reference proteome</keyword>
<name>A0A9X2JTF7_9GAMM</name>
<dbReference type="RefSeq" id="WP_253620166.1">
    <property type="nucleotide sequence ID" value="NZ_JAMZDE010000008.1"/>
</dbReference>
<evidence type="ECO:0000313" key="2">
    <source>
        <dbReference type="EMBL" id="MCP1340319.1"/>
    </source>
</evidence>
<keyword evidence="1" id="KW-0812">Transmembrane</keyword>
<evidence type="ECO:0000256" key="1">
    <source>
        <dbReference type="SAM" id="Phobius"/>
    </source>
</evidence>
<evidence type="ECO:0000313" key="3">
    <source>
        <dbReference type="Proteomes" id="UP001139474"/>
    </source>
</evidence>
<keyword evidence="1" id="KW-1133">Transmembrane helix</keyword>
<accession>A0A9X2JTF7</accession>
<protein>
    <submittedName>
        <fullName evidence="2">Uncharacterized protein</fullName>
    </submittedName>
</protein>
<organism evidence="2 3">
    <name type="scientific">Idiomarina rhizosphaerae</name>
    <dbReference type="NCBI Taxonomy" id="2961572"/>
    <lineage>
        <taxon>Bacteria</taxon>
        <taxon>Pseudomonadati</taxon>
        <taxon>Pseudomonadota</taxon>
        <taxon>Gammaproteobacteria</taxon>
        <taxon>Alteromonadales</taxon>
        <taxon>Idiomarinaceae</taxon>
        <taxon>Idiomarina</taxon>
    </lineage>
</organism>
<feature type="transmembrane region" description="Helical" evidence="1">
    <location>
        <begin position="38"/>
        <end position="55"/>
    </location>
</feature>
<sequence length="97" mass="10471">MPSSLDYQIEQAKQDLKLHKLAVKVRSKSVVSTTCDRLASPAVLGFAVGTGFFIGKMSDRPKKVKAPGEKKSPTNVVIKILRVFAGVQSASSFAKHL</sequence>
<gene>
    <name evidence="2" type="ORF">NJR55_12035</name>
</gene>
<comment type="caution">
    <text evidence="2">The sequence shown here is derived from an EMBL/GenBank/DDBJ whole genome shotgun (WGS) entry which is preliminary data.</text>
</comment>
<dbReference type="AlphaFoldDB" id="A0A9X2JTF7"/>
<reference evidence="2" key="1">
    <citation type="submission" date="2022-06" db="EMBL/GenBank/DDBJ databases">
        <title>Idiomarina rhizosphaerae M1R2S28.</title>
        <authorList>
            <person name="Sun J.-Q."/>
            <person name="Li L.-F."/>
        </authorList>
    </citation>
    <scope>NUCLEOTIDE SEQUENCE</scope>
    <source>
        <strain evidence="2">M1R2S28</strain>
    </source>
</reference>
<dbReference type="Proteomes" id="UP001139474">
    <property type="component" value="Unassembled WGS sequence"/>
</dbReference>
<keyword evidence="1" id="KW-0472">Membrane</keyword>
<proteinExistence type="predicted"/>
<dbReference type="EMBL" id="JAMZDE010000008">
    <property type="protein sequence ID" value="MCP1340319.1"/>
    <property type="molecule type" value="Genomic_DNA"/>
</dbReference>